<evidence type="ECO:0000313" key="2">
    <source>
        <dbReference type="Proteomes" id="UP001383192"/>
    </source>
</evidence>
<gene>
    <name evidence="1" type="ORF">VNI00_011729</name>
</gene>
<dbReference type="PANTHER" id="PTHR33096">
    <property type="entry name" value="CXC2 DOMAIN-CONTAINING PROTEIN"/>
    <property type="match status" value="1"/>
</dbReference>
<reference evidence="1 2" key="1">
    <citation type="submission" date="2024-01" db="EMBL/GenBank/DDBJ databases">
        <title>A draft genome for a cacao thread blight-causing isolate of Paramarasmius palmivorus.</title>
        <authorList>
            <person name="Baruah I.K."/>
            <person name="Bukari Y."/>
            <person name="Amoako-Attah I."/>
            <person name="Meinhardt L.W."/>
            <person name="Bailey B.A."/>
            <person name="Cohen S.P."/>
        </authorList>
    </citation>
    <scope>NUCLEOTIDE SEQUENCE [LARGE SCALE GENOMIC DNA]</scope>
    <source>
        <strain evidence="1 2">GH-12</strain>
    </source>
</reference>
<dbReference type="Pfam" id="PF18758">
    <property type="entry name" value="KDZ"/>
    <property type="match status" value="1"/>
</dbReference>
<protein>
    <submittedName>
        <fullName evidence="1">Uncharacterized protein</fullName>
    </submittedName>
</protein>
<proteinExistence type="predicted"/>
<sequence>MRAEEAALVKEMVAIAHVINESDGAIYEILQRLDMPGPDSLSPVDIQQELEGAWRRDQMALLDTRETVLKQMNSAFEEILLQPLQDLHETLSTKAELLKGTVDHATDLRDELDDIHSCLTNAQAHDTPVHDENIEEPTLVEQQLIELLKEHEDLRPRDVPPLDLLDDNDLLTELGTLVEQNRNLEKVGQHWVSTLAVHLNRLIVCNIMTGVVPAFHGYAHNRPCQTGYHPKYREGVGIEDFEGCERINSLSNQYASTTRLTTRFHRRQTYQEFMDFNDEDKFASSADFIYQNYRQAVEHIARNLHVFEELCKTLKISPADCESFLEMEIQYFKTPSTLSEDLDKEEEYVNLLQKLWAAEKASTTAHTEWKKLGTPSAHGWTDKQIRRVKARNTSTFTNLGTIQEQVACFEDDHGIYPRWNSFDPEFLTAQDHIREAEYRRAVDELHHSVAARLLEMSKLSASGLCYKQRDKITNALKARAGAVRSALDRHNAAAAKVKGRGPILWDDVVKMVSLADLDYLKDTRLNIQTVPWAKPENRNAMELHFGLERAKEEINRLNVEIKRLISFMIDDEADFWLAIDEIATGDTQPTQEQLDFRVYLQREYRRRKAVHWRMAERLLLISKLPGFSGDLIPGHRVDRGTFKSALAPLPEWASQVLGISREPLAWESDSPPAYSSSAVSGGSSMEGEILELFNERGIEPEHLVTFMEKVALE</sequence>
<dbReference type="EMBL" id="JAYKXP010000051">
    <property type="protein sequence ID" value="KAK7036532.1"/>
    <property type="molecule type" value="Genomic_DNA"/>
</dbReference>
<keyword evidence="2" id="KW-1185">Reference proteome</keyword>
<organism evidence="1 2">
    <name type="scientific">Paramarasmius palmivorus</name>
    <dbReference type="NCBI Taxonomy" id="297713"/>
    <lineage>
        <taxon>Eukaryota</taxon>
        <taxon>Fungi</taxon>
        <taxon>Dikarya</taxon>
        <taxon>Basidiomycota</taxon>
        <taxon>Agaricomycotina</taxon>
        <taxon>Agaricomycetes</taxon>
        <taxon>Agaricomycetidae</taxon>
        <taxon>Agaricales</taxon>
        <taxon>Marasmiineae</taxon>
        <taxon>Marasmiaceae</taxon>
        <taxon>Paramarasmius</taxon>
    </lineage>
</organism>
<name>A0AAW0CBX6_9AGAR</name>
<dbReference type="PANTHER" id="PTHR33096:SF1">
    <property type="entry name" value="CXC1-LIKE CYSTEINE CLUSTER ASSOCIATED WITH KDZ TRANSPOSASES DOMAIN-CONTAINING PROTEIN"/>
    <property type="match status" value="1"/>
</dbReference>
<dbReference type="Proteomes" id="UP001383192">
    <property type="component" value="Unassembled WGS sequence"/>
</dbReference>
<dbReference type="AlphaFoldDB" id="A0AAW0CBX6"/>
<dbReference type="InterPro" id="IPR040521">
    <property type="entry name" value="KDZ"/>
</dbReference>
<accession>A0AAW0CBX6</accession>
<evidence type="ECO:0000313" key="1">
    <source>
        <dbReference type="EMBL" id="KAK7036532.1"/>
    </source>
</evidence>
<comment type="caution">
    <text evidence="1">The sequence shown here is derived from an EMBL/GenBank/DDBJ whole genome shotgun (WGS) entry which is preliminary data.</text>
</comment>